<keyword evidence="1" id="KW-1133">Transmembrane helix</keyword>
<gene>
    <name evidence="2" type="ORF">EVA_13813</name>
</gene>
<dbReference type="EMBL" id="AMCI01004439">
    <property type="protein sequence ID" value="EJW98080.1"/>
    <property type="molecule type" value="Genomic_DNA"/>
</dbReference>
<keyword evidence="1" id="KW-0812">Transmembrane</keyword>
<evidence type="ECO:0000256" key="1">
    <source>
        <dbReference type="SAM" id="Phobius"/>
    </source>
</evidence>
<protein>
    <submittedName>
        <fullName evidence="2">Uncharacterized protein</fullName>
    </submittedName>
</protein>
<proteinExistence type="predicted"/>
<sequence length="69" mass="7333">MAASFTSVLLLARFTNSTFVTVTPSARLTMSTRAIARVKVTGLIVVMPLVNTLTFLKSLVINIGFVSGS</sequence>
<reference evidence="2" key="1">
    <citation type="journal article" date="2012" name="PLoS ONE">
        <title>Gene sets for utilization of primary and secondary nutrition supplies in the distal gut of endangered iberian lynx.</title>
        <authorList>
            <person name="Alcaide M."/>
            <person name="Messina E."/>
            <person name="Richter M."/>
            <person name="Bargiela R."/>
            <person name="Peplies J."/>
            <person name="Huws S.A."/>
            <person name="Newbold C.J."/>
            <person name="Golyshin P.N."/>
            <person name="Simon M.A."/>
            <person name="Lopez G."/>
            <person name="Yakimov M.M."/>
            <person name="Ferrer M."/>
        </authorList>
    </citation>
    <scope>NUCLEOTIDE SEQUENCE</scope>
</reference>
<keyword evidence="1" id="KW-0472">Membrane</keyword>
<evidence type="ECO:0000313" key="2">
    <source>
        <dbReference type="EMBL" id="EJW98080.1"/>
    </source>
</evidence>
<comment type="caution">
    <text evidence="2">The sequence shown here is derived from an EMBL/GenBank/DDBJ whole genome shotgun (WGS) entry which is preliminary data.</text>
</comment>
<dbReference type="AlphaFoldDB" id="J9CDR1"/>
<accession>J9CDR1</accession>
<name>J9CDR1_9ZZZZ</name>
<feature type="transmembrane region" description="Helical" evidence="1">
    <location>
        <begin position="41"/>
        <end position="66"/>
    </location>
</feature>
<organism evidence="2">
    <name type="scientific">gut metagenome</name>
    <dbReference type="NCBI Taxonomy" id="749906"/>
    <lineage>
        <taxon>unclassified sequences</taxon>
        <taxon>metagenomes</taxon>
        <taxon>organismal metagenomes</taxon>
    </lineage>
</organism>